<dbReference type="Pfam" id="PF12146">
    <property type="entry name" value="Hydrolase_4"/>
    <property type="match status" value="1"/>
</dbReference>
<evidence type="ECO:0000259" key="1">
    <source>
        <dbReference type="Pfam" id="PF12146"/>
    </source>
</evidence>
<protein>
    <submittedName>
        <fullName evidence="2">Alpha/beta fold hydrolase</fullName>
    </submittedName>
</protein>
<dbReference type="RefSeq" id="WP_169143657.1">
    <property type="nucleotide sequence ID" value="NZ_WTVS01000147.1"/>
</dbReference>
<dbReference type="PIRSF" id="PIRSF037442">
    <property type="entry name" value="UCP037442_abhydr"/>
    <property type="match status" value="1"/>
</dbReference>
<dbReference type="SUPFAM" id="SSF53474">
    <property type="entry name" value="alpha/beta-Hydrolases"/>
    <property type="match status" value="1"/>
</dbReference>
<proteinExistence type="predicted"/>
<dbReference type="InterPro" id="IPR029058">
    <property type="entry name" value="AB_hydrolase_fold"/>
</dbReference>
<keyword evidence="3" id="KW-1185">Reference proteome</keyword>
<organism evidence="2 3">
    <name type="scientific">Aromatoleum toluolicum</name>
    <dbReference type="NCBI Taxonomy" id="90060"/>
    <lineage>
        <taxon>Bacteria</taxon>
        <taxon>Pseudomonadati</taxon>
        <taxon>Pseudomonadota</taxon>
        <taxon>Betaproteobacteria</taxon>
        <taxon>Rhodocyclales</taxon>
        <taxon>Rhodocyclaceae</taxon>
        <taxon>Aromatoleum</taxon>
    </lineage>
</organism>
<dbReference type="Gene3D" id="3.40.50.1820">
    <property type="entry name" value="alpha/beta hydrolase"/>
    <property type="match status" value="1"/>
</dbReference>
<feature type="domain" description="Serine aminopeptidase S33" evidence="1">
    <location>
        <begin position="32"/>
        <end position="144"/>
    </location>
</feature>
<comment type="caution">
    <text evidence="2">The sequence shown here is derived from an EMBL/GenBank/DDBJ whole genome shotgun (WGS) entry which is preliminary data.</text>
</comment>
<dbReference type="EMBL" id="WTVS01000147">
    <property type="protein sequence ID" value="NMG01164.1"/>
    <property type="molecule type" value="Genomic_DNA"/>
</dbReference>
<dbReference type="Proteomes" id="UP000634522">
    <property type="component" value="Unassembled WGS sequence"/>
</dbReference>
<gene>
    <name evidence="2" type="ORF">GPA27_27760</name>
</gene>
<accession>A0ABX1NP59</accession>
<dbReference type="InterPro" id="IPR017208">
    <property type="entry name" value="UCP037442_abhydr"/>
</dbReference>
<reference evidence="2 3" key="1">
    <citation type="submission" date="2019-12" db="EMBL/GenBank/DDBJ databases">
        <title>Comparative genomics gives insights into the taxonomy of the Azoarcus-Aromatoleum group and reveals separate origins of nif in the plant-associated Azoarcus and non-plant-associated Aromatoleum sub-groups.</title>
        <authorList>
            <person name="Lafos M."/>
            <person name="Maluk M."/>
            <person name="Batista M."/>
            <person name="Junghare M."/>
            <person name="Carmona M."/>
            <person name="Faoro H."/>
            <person name="Cruz L.M."/>
            <person name="Battistoni F."/>
            <person name="De Souza E."/>
            <person name="Pedrosa F."/>
            <person name="Chen W.-M."/>
            <person name="Poole P.S."/>
            <person name="Dixon R.A."/>
            <person name="James E.K."/>
        </authorList>
    </citation>
    <scope>NUCLEOTIDE SEQUENCE [LARGE SCALE GENOMIC DNA]</scope>
    <source>
        <strain evidence="2 3">T</strain>
    </source>
</reference>
<name>A0ABX1NP59_9RHOO</name>
<keyword evidence="2" id="KW-0378">Hydrolase</keyword>
<sequence length="302" mass="34256">MDAVVRSQPRSVEFPAADGYPLRGTYWPGPDAPRGALVINAATGVAARYYTRFGDAMAERGFRVLAYDYRGIGESRPARLRGFRATKLDWGALDCEGALRLLRARADGLPLYAACHSIGGFALGLAESASHVERALFVGCQYAYWRDCAPRVRLPYLLRWHAFMPAVVGLLGYFPGKRLGWLEDLPKGVALEWAFRFHPRFHRFYRLLPHASKAVDSHALERRMAAFRGEILSLAEAHDEYATPAACRRLLDHFPHAQRRFVQLDLEREGLPPMGHFGFFHARYRDSLWQRAADWLETGRQP</sequence>
<evidence type="ECO:0000313" key="3">
    <source>
        <dbReference type="Proteomes" id="UP000634522"/>
    </source>
</evidence>
<dbReference type="GO" id="GO:0016787">
    <property type="term" value="F:hydrolase activity"/>
    <property type="evidence" value="ECO:0007669"/>
    <property type="project" value="UniProtKB-KW"/>
</dbReference>
<dbReference type="InterPro" id="IPR022742">
    <property type="entry name" value="Hydrolase_4"/>
</dbReference>
<evidence type="ECO:0000313" key="2">
    <source>
        <dbReference type="EMBL" id="NMG01164.1"/>
    </source>
</evidence>